<reference evidence="5" key="1">
    <citation type="submission" date="2018-06" db="EMBL/GenBank/DDBJ databases">
        <authorList>
            <person name="Zhirakovskaya E."/>
        </authorList>
    </citation>
    <scope>NUCLEOTIDE SEQUENCE</scope>
</reference>
<dbReference type="GO" id="GO:0003677">
    <property type="term" value="F:DNA binding"/>
    <property type="evidence" value="ECO:0007669"/>
    <property type="project" value="UniProtKB-KW"/>
</dbReference>
<evidence type="ECO:0000256" key="1">
    <source>
        <dbReference type="ARBA" id="ARBA00022553"/>
    </source>
</evidence>
<dbReference type="SUPFAM" id="SSF46894">
    <property type="entry name" value="C-terminal effector domain of the bipartite response regulators"/>
    <property type="match status" value="1"/>
</dbReference>
<dbReference type="InterPro" id="IPR011006">
    <property type="entry name" value="CheY-like_superfamily"/>
</dbReference>
<dbReference type="PROSITE" id="PS50110">
    <property type="entry name" value="RESPONSE_REGULATORY"/>
    <property type="match status" value="1"/>
</dbReference>
<dbReference type="InterPro" id="IPR058245">
    <property type="entry name" value="NreC/VraR/RcsB-like_REC"/>
</dbReference>
<accession>A0A3B0WIU4</accession>
<protein>
    <recommendedName>
        <fullName evidence="6">Two-component transcriptional response regulator, LuxR family</fullName>
    </recommendedName>
</protein>
<dbReference type="SUPFAM" id="SSF52172">
    <property type="entry name" value="CheY-like"/>
    <property type="match status" value="1"/>
</dbReference>
<dbReference type="GO" id="GO:0000160">
    <property type="term" value="P:phosphorelay signal transduction system"/>
    <property type="evidence" value="ECO:0007669"/>
    <property type="project" value="InterPro"/>
</dbReference>
<dbReference type="PANTHER" id="PTHR45566">
    <property type="entry name" value="HTH-TYPE TRANSCRIPTIONAL REGULATOR YHJB-RELATED"/>
    <property type="match status" value="1"/>
</dbReference>
<keyword evidence="1" id="KW-0597">Phosphoprotein</keyword>
<evidence type="ECO:0000259" key="3">
    <source>
        <dbReference type="PROSITE" id="PS50043"/>
    </source>
</evidence>
<gene>
    <name evidence="5" type="ORF">MNBD_GAMMA05-115</name>
</gene>
<dbReference type="EMBL" id="UOFE01000026">
    <property type="protein sequence ID" value="VAW52233.1"/>
    <property type="molecule type" value="Genomic_DNA"/>
</dbReference>
<feature type="domain" description="HTH luxR-type" evidence="3">
    <location>
        <begin position="133"/>
        <end position="198"/>
    </location>
</feature>
<dbReference type="PRINTS" id="PR00038">
    <property type="entry name" value="HTHLUXR"/>
</dbReference>
<dbReference type="SMART" id="SM00448">
    <property type="entry name" value="REC"/>
    <property type="match status" value="1"/>
</dbReference>
<dbReference type="CDD" id="cd17535">
    <property type="entry name" value="REC_NarL-like"/>
    <property type="match status" value="1"/>
</dbReference>
<organism evidence="5">
    <name type="scientific">hydrothermal vent metagenome</name>
    <dbReference type="NCBI Taxonomy" id="652676"/>
    <lineage>
        <taxon>unclassified sequences</taxon>
        <taxon>metagenomes</taxon>
        <taxon>ecological metagenomes</taxon>
    </lineage>
</organism>
<dbReference type="CDD" id="cd06170">
    <property type="entry name" value="LuxR_C_like"/>
    <property type="match status" value="1"/>
</dbReference>
<evidence type="ECO:0000259" key="4">
    <source>
        <dbReference type="PROSITE" id="PS50110"/>
    </source>
</evidence>
<dbReference type="Pfam" id="PF00072">
    <property type="entry name" value="Response_reg"/>
    <property type="match status" value="1"/>
</dbReference>
<evidence type="ECO:0000313" key="5">
    <source>
        <dbReference type="EMBL" id="VAW52233.1"/>
    </source>
</evidence>
<dbReference type="SMART" id="SM00421">
    <property type="entry name" value="HTH_LUXR"/>
    <property type="match status" value="1"/>
</dbReference>
<dbReference type="InterPro" id="IPR000792">
    <property type="entry name" value="Tscrpt_reg_LuxR_C"/>
</dbReference>
<feature type="domain" description="Response regulatory" evidence="4">
    <location>
        <begin position="2"/>
        <end position="119"/>
    </location>
</feature>
<dbReference type="InterPro" id="IPR051015">
    <property type="entry name" value="EvgA-like"/>
</dbReference>
<dbReference type="PANTHER" id="PTHR45566:SF1">
    <property type="entry name" value="HTH-TYPE TRANSCRIPTIONAL REGULATOR YHJB-RELATED"/>
    <property type="match status" value="1"/>
</dbReference>
<sequence length="202" mass="22289">MKILIADDHALFREGVIHILQGLDENVISIESSNVEQTLNTVSENDDLDLLLIDLYMPGQNGFDALEILTKSHPALPIVVLSASNNPQDMRKSIEMGAMGFIRKDSTGNVMLNALQLVLAGEIYTPSQMMNTGNEQAHHLTQRQLEVLQLMEQGCANKIIAGELSISEATVKMHIGAIFRELKVSNRTQAVLLALEKNILCR</sequence>
<evidence type="ECO:0000256" key="2">
    <source>
        <dbReference type="ARBA" id="ARBA00023125"/>
    </source>
</evidence>
<dbReference type="AlphaFoldDB" id="A0A3B0WIU4"/>
<dbReference type="Gene3D" id="3.40.50.2300">
    <property type="match status" value="1"/>
</dbReference>
<dbReference type="Pfam" id="PF00196">
    <property type="entry name" value="GerE"/>
    <property type="match status" value="1"/>
</dbReference>
<evidence type="ECO:0008006" key="6">
    <source>
        <dbReference type="Google" id="ProtNLM"/>
    </source>
</evidence>
<dbReference type="InterPro" id="IPR001789">
    <property type="entry name" value="Sig_transdc_resp-reg_receiver"/>
</dbReference>
<dbReference type="GO" id="GO:0006355">
    <property type="term" value="P:regulation of DNA-templated transcription"/>
    <property type="evidence" value="ECO:0007669"/>
    <property type="project" value="InterPro"/>
</dbReference>
<proteinExistence type="predicted"/>
<dbReference type="PROSITE" id="PS50043">
    <property type="entry name" value="HTH_LUXR_2"/>
    <property type="match status" value="1"/>
</dbReference>
<keyword evidence="2" id="KW-0238">DNA-binding</keyword>
<name>A0A3B0WIU4_9ZZZZ</name>
<dbReference type="InterPro" id="IPR016032">
    <property type="entry name" value="Sig_transdc_resp-reg_C-effctor"/>
</dbReference>